<sequence>MTPQDLNRAVATATGEDLCAIRQRGFSLADPLEVNFDPEPDNQSPQTVDWDARELERNVPLFQQPFGRLPGLV</sequence>
<evidence type="ECO:0000313" key="2">
    <source>
        <dbReference type="Proteomes" id="UP000263642"/>
    </source>
</evidence>
<evidence type="ECO:0000313" key="1">
    <source>
        <dbReference type="EMBL" id="HCO24349.1"/>
    </source>
</evidence>
<name>A0A3D3R6G7_9PLAN</name>
<protein>
    <submittedName>
        <fullName evidence="1">Uncharacterized protein</fullName>
    </submittedName>
</protein>
<proteinExistence type="predicted"/>
<gene>
    <name evidence="1" type="ORF">DIT97_15410</name>
</gene>
<dbReference type="Proteomes" id="UP000263642">
    <property type="component" value="Unassembled WGS sequence"/>
</dbReference>
<dbReference type="AlphaFoldDB" id="A0A3D3R6G7"/>
<organism evidence="1 2">
    <name type="scientific">Gimesia maris</name>
    <dbReference type="NCBI Taxonomy" id="122"/>
    <lineage>
        <taxon>Bacteria</taxon>
        <taxon>Pseudomonadati</taxon>
        <taxon>Planctomycetota</taxon>
        <taxon>Planctomycetia</taxon>
        <taxon>Planctomycetales</taxon>
        <taxon>Planctomycetaceae</taxon>
        <taxon>Gimesia</taxon>
    </lineage>
</organism>
<comment type="caution">
    <text evidence="1">The sequence shown here is derived from an EMBL/GenBank/DDBJ whole genome shotgun (WGS) entry which is preliminary data.</text>
</comment>
<reference evidence="1 2" key="1">
    <citation type="journal article" date="2018" name="Nat. Biotechnol.">
        <title>A standardized bacterial taxonomy based on genome phylogeny substantially revises the tree of life.</title>
        <authorList>
            <person name="Parks D.H."/>
            <person name="Chuvochina M."/>
            <person name="Waite D.W."/>
            <person name="Rinke C."/>
            <person name="Skarshewski A."/>
            <person name="Chaumeil P.A."/>
            <person name="Hugenholtz P."/>
        </authorList>
    </citation>
    <scope>NUCLEOTIDE SEQUENCE [LARGE SCALE GENOMIC DNA]</scope>
    <source>
        <strain evidence="1">UBA9375</strain>
    </source>
</reference>
<dbReference type="EMBL" id="DQAY01000090">
    <property type="protein sequence ID" value="HCO24349.1"/>
    <property type="molecule type" value="Genomic_DNA"/>
</dbReference>
<accession>A0A3D3R6G7</accession>